<dbReference type="Proteomes" id="UP000215914">
    <property type="component" value="Unassembled WGS sequence"/>
</dbReference>
<evidence type="ECO:0000313" key="3">
    <source>
        <dbReference type="Proteomes" id="UP000215914"/>
    </source>
</evidence>
<evidence type="ECO:0000313" key="2">
    <source>
        <dbReference type="EMBL" id="KAF5811801.1"/>
    </source>
</evidence>
<proteinExistence type="predicted"/>
<feature type="transmembrane region" description="Helical" evidence="1">
    <location>
        <begin position="125"/>
        <end position="148"/>
    </location>
</feature>
<dbReference type="Gramene" id="mRNA:HanXRQr2_Chr04g0185621">
    <property type="protein sequence ID" value="CDS:HanXRQr2_Chr04g0185621.1"/>
    <property type="gene ID" value="HanXRQr2_Chr04g0185621"/>
</dbReference>
<dbReference type="EMBL" id="MNCJ02000319">
    <property type="protein sequence ID" value="KAF5811801.1"/>
    <property type="molecule type" value="Genomic_DNA"/>
</dbReference>
<accession>A0A9K3JBG0</accession>
<keyword evidence="1" id="KW-1133">Transmembrane helix</keyword>
<comment type="caution">
    <text evidence="2">The sequence shown here is derived from an EMBL/GenBank/DDBJ whole genome shotgun (WGS) entry which is preliminary data.</text>
</comment>
<evidence type="ECO:0000256" key="1">
    <source>
        <dbReference type="SAM" id="Phobius"/>
    </source>
</evidence>
<gene>
    <name evidence="2" type="ORF">HanXRQr2_Chr04g0185621</name>
</gene>
<keyword evidence="3" id="KW-1185">Reference proteome</keyword>
<reference evidence="2" key="2">
    <citation type="submission" date="2020-06" db="EMBL/GenBank/DDBJ databases">
        <title>Helianthus annuus Genome sequencing and assembly Release 2.</title>
        <authorList>
            <person name="Gouzy J."/>
            <person name="Langlade N."/>
            <person name="Munos S."/>
        </authorList>
    </citation>
    <scope>NUCLEOTIDE SEQUENCE</scope>
    <source>
        <tissue evidence="2">Leaves</tissue>
    </source>
</reference>
<organism evidence="2 3">
    <name type="scientific">Helianthus annuus</name>
    <name type="common">Common sunflower</name>
    <dbReference type="NCBI Taxonomy" id="4232"/>
    <lineage>
        <taxon>Eukaryota</taxon>
        <taxon>Viridiplantae</taxon>
        <taxon>Streptophyta</taxon>
        <taxon>Embryophyta</taxon>
        <taxon>Tracheophyta</taxon>
        <taxon>Spermatophyta</taxon>
        <taxon>Magnoliopsida</taxon>
        <taxon>eudicotyledons</taxon>
        <taxon>Gunneridae</taxon>
        <taxon>Pentapetalae</taxon>
        <taxon>asterids</taxon>
        <taxon>campanulids</taxon>
        <taxon>Asterales</taxon>
        <taxon>Asteraceae</taxon>
        <taxon>Asteroideae</taxon>
        <taxon>Heliantheae alliance</taxon>
        <taxon>Heliantheae</taxon>
        <taxon>Helianthus</taxon>
    </lineage>
</organism>
<protein>
    <submittedName>
        <fullName evidence="2">Uncharacterized protein</fullName>
    </submittedName>
</protein>
<keyword evidence="1" id="KW-0472">Membrane</keyword>
<reference evidence="2" key="1">
    <citation type="journal article" date="2017" name="Nature">
        <title>The sunflower genome provides insights into oil metabolism, flowering and Asterid evolution.</title>
        <authorList>
            <person name="Badouin H."/>
            <person name="Gouzy J."/>
            <person name="Grassa C.J."/>
            <person name="Murat F."/>
            <person name="Staton S.E."/>
            <person name="Cottret L."/>
            <person name="Lelandais-Briere C."/>
            <person name="Owens G.L."/>
            <person name="Carrere S."/>
            <person name="Mayjonade B."/>
            <person name="Legrand L."/>
            <person name="Gill N."/>
            <person name="Kane N.C."/>
            <person name="Bowers J.E."/>
            <person name="Hubner S."/>
            <person name="Bellec A."/>
            <person name="Berard A."/>
            <person name="Berges H."/>
            <person name="Blanchet N."/>
            <person name="Boniface M.C."/>
            <person name="Brunel D."/>
            <person name="Catrice O."/>
            <person name="Chaidir N."/>
            <person name="Claudel C."/>
            <person name="Donnadieu C."/>
            <person name="Faraut T."/>
            <person name="Fievet G."/>
            <person name="Helmstetter N."/>
            <person name="King M."/>
            <person name="Knapp S.J."/>
            <person name="Lai Z."/>
            <person name="Le Paslier M.C."/>
            <person name="Lippi Y."/>
            <person name="Lorenzon L."/>
            <person name="Mandel J.R."/>
            <person name="Marage G."/>
            <person name="Marchand G."/>
            <person name="Marquand E."/>
            <person name="Bret-Mestries E."/>
            <person name="Morien E."/>
            <person name="Nambeesan S."/>
            <person name="Nguyen T."/>
            <person name="Pegot-Espagnet P."/>
            <person name="Pouilly N."/>
            <person name="Raftis F."/>
            <person name="Sallet E."/>
            <person name="Schiex T."/>
            <person name="Thomas J."/>
            <person name="Vandecasteele C."/>
            <person name="Vares D."/>
            <person name="Vear F."/>
            <person name="Vautrin S."/>
            <person name="Crespi M."/>
            <person name="Mangin B."/>
            <person name="Burke J.M."/>
            <person name="Salse J."/>
            <person name="Munos S."/>
            <person name="Vincourt P."/>
            <person name="Rieseberg L.H."/>
            <person name="Langlade N.B."/>
        </authorList>
    </citation>
    <scope>NUCLEOTIDE SEQUENCE</scope>
    <source>
        <tissue evidence="2">Leaves</tissue>
    </source>
</reference>
<sequence>MVATIAIKPVKGKSPHGCSFKHGDVKLSNASGSTCIKPVANMTPAANALIIKKPSFSGLKAGTTLPMKGIHTPRAPATRMEASAMSLYLRASLFLPSFSSGSQVHSANTWMVIISKSKKATKATFLVPILIMVVEALLKNQFSFFFFLSKKKINILDI</sequence>
<name>A0A9K3JBG0_HELAN</name>
<dbReference type="AlphaFoldDB" id="A0A9K3JBG0"/>
<keyword evidence="1" id="KW-0812">Transmembrane</keyword>